<proteinExistence type="predicted"/>
<dbReference type="AlphaFoldDB" id="E1WZH4"/>
<dbReference type="EMBL" id="FQ312005">
    <property type="protein sequence ID" value="CBW27863.1"/>
    <property type="molecule type" value="Genomic_DNA"/>
</dbReference>
<dbReference type="STRING" id="862908.BMS_3106"/>
<dbReference type="KEGG" id="bmx:BMS_3106"/>
<dbReference type="HOGENOM" id="CLU_2117603_0_0_7"/>
<dbReference type="Proteomes" id="UP000008963">
    <property type="component" value="Chromosome"/>
</dbReference>
<gene>
    <name evidence="1" type="ordered locus">BMS_3106</name>
</gene>
<organism evidence="1 2">
    <name type="scientific">Halobacteriovorax marinus (strain ATCC BAA-682 / DSM 15412 / SJ)</name>
    <name type="common">Bacteriovorax marinus</name>
    <dbReference type="NCBI Taxonomy" id="862908"/>
    <lineage>
        <taxon>Bacteria</taxon>
        <taxon>Pseudomonadati</taxon>
        <taxon>Bdellovibrionota</taxon>
        <taxon>Bacteriovoracia</taxon>
        <taxon>Bacteriovoracales</taxon>
        <taxon>Halobacteriovoraceae</taxon>
        <taxon>Halobacteriovorax</taxon>
    </lineage>
</organism>
<reference evidence="2" key="1">
    <citation type="journal article" date="2013" name="ISME J.">
        <title>A small predatory core genome in the divergent marine Bacteriovorax marinus SJ and the terrestrial Bdellovibrio bacteriovorus.</title>
        <authorList>
            <person name="Crossman L.C."/>
            <person name="Chen H."/>
            <person name="Cerdeno-Tarraga A.M."/>
            <person name="Brooks K."/>
            <person name="Quail M.A."/>
            <person name="Pineiro S.A."/>
            <person name="Hobley L."/>
            <person name="Sockett R.E."/>
            <person name="Bentley S.D."/>
            <person name="Parkhill J."/>
            <person name="Williams H.N."/>
            <person name="Stine O.C."/>
        </authorList>
    </citation>
    <scope>NUCLEOTIDE SEQUENCE [LARGE SCALE GENOMIC DNA]</scope>
    <source>
        <strain evidence="2">ATCC BAA-682 / DSM 15412 / SJ</strain>
    </source>
</reference>
<dbReference type="RefSeq" id="WP_014245633.1">
    <property type="nucleotide sequence ID" value="NC_016620.1"/>
</dbReference>
<keyword evidence="2" id="KW-1185">Reference proteome</keyword>
<accession>E1WZH4</accession>
<dbReference type="OrthoDB" id="5295673at2"/>
<sequence>MRNTEFELLNYFFNENVIVTELKLSSENDGKILWVKINSATREVEELTFLSSKSERVNDNDIFVRTFESAELRSDKFFAKFQHNQEGQILMVSELEQVPQIVLDKIEEYLSSNH</sequence>
<evidence type="ECO:0000313" key="2">
    <source>
        <dbReference type="Proteomes" id="UP000008963"/>
    </source>
</evidence>
<dbReference type="PATRIC" id="fig|862908.3.peg.2969"/>
<evidence type="ECO:0000313" key="1">
    <source>
        <dbReference type="EMBL" id="CBW27863.1"/>
    </source>
</evidence>
<protein>
    <submittedName>
        <fullName evidence="1">Uncharacterized protein</fullName>
    </submittedName>
</protein>
<name>E1WZH4_HALMS</name>